<dbReference type="GeneID" id="9057709"/>
<dbReference type="OMA" id="CADKIFA"/>
<evidence type="ECO:0000256" key="3">
    <source>
        <dbReference type="ARBA" id="ARBA00008743"/>
    </source>
</evidence>
<comment type="similarity">
    <text evidence="3 8">Belongs to the DDOST 48 kDa subunit family.</text>
</comment>
<sequence>MHSSIPTLIVLVAVWSLVYSTIGAATATSATGQKQQQNQQTHLRTLVIVDEGEEDNDKRIYSQLYADLEDAGHHLTFAVYNDRALKLDDYGEWLYDNIIINANKINAFPVIEDRGRKYKSVDDEKREAASAGKPHKGISMFDLVDFVDKGNRSIVINVGRDFNGNGLRKLVNEFGFDVYDQDSTLVDHFHYEGNDHTTVWSRNFVAPRVTHFNPTAASKDKVLFGRGVGHSLSPSNDRVFPVIKSSPSAYSEDANMQMMREGAANTLSGLNLVSALQARNGARVLLVGSKDMCADKIFNKKGYDNRNVCKSMYTWAFNQRRVIRAVNMRHHKVGETEAPYMYTEGDDITFEIQLEELTMKGWVPYTARDIQLEYTMLDPHIRAFLLPDTSNNGLHTLTFKAPDVYGIFKFVVNYNRLGLNPLHIEEVAPLRNYKHNDYPRFLFCAYPYYASVFVAAFGLFVIAFLMM</sequence>
<keyword evidence="4 8" id="KW-0812">Transmembrane</keyword>
<evidence type="ECO:0000259" key="9">
    <source>
        <dbReference type="Pfam" id="PF03345"/>
    </source>
</evidence>
<comment type="subcellular location">
    <subcellularLocation>
        <location evidence="8">Endoplasmic reticulum membrane</location>
        <topology evidence="8">Single-pass type I membrane protein</topology>
    </subcellularLocation>
    <subcellularLocation>
        <location evidence="1">Membrane</location>
        <topology evidence="1">Single-pass type I membrane protein</topology>
    </subcellularLocation>
</comment>
<dbReference type="EMBL" id="GG671079">
    <property type="protein sequence ID" value="EER19719.1"/>
    <property type="molecule type" value="Genomic_DNA"/>
</dbReference>
<keyword evidence="5 8" id="KW-0256">Endoplasmic reticulum</keyword>
<dbReference type="OrthoDB" id="29105at2759"/>
<dbReference type="InterPro" id="IPR055459">
    <property type="entry name" value="OST48_MD"/>
</dbReference>
<evidence type="ECO:0000256" key="1">
    <source>
        <dbReference type="ARBA" id="ARBA00004479"/>
    </source>
</evidence>
<comment type="subunit">
    <text evidence="8">Component of the oligosaccharyltransferase (OST) complex.</text>
</comment>
<evidence type="ECO:0000256" key="8">
    <source>
        <dbReference type="RuleBase" id="RU361142"/>
    </source>
</evidence>
<evidence type="ECO:0000256" key="7">
    <source>
        <dbReference type="ARBA" id="ARBA00023136"/>
    </source>
</evidence>
<evidence type="ECO:0000256" key="4">
    <source>
        <dbReference type="ARBA" id="ARBA00022692"/>
    </source>
</evidence>
<organism evidence="12">
    <name type="scientific">Perkinsus marinus (strain ATCC 50983 / TXsc)</name>
    <dbReference type="NCBI Taxonomy" id="423536"/>
    <lineage>
        <taxon>Eukaryota</taxon>
        <taxon>Sar</taxon>
        <taxon>Alveolata</taxon>
        <taxon>Perkinsozoa</taxon>
        <taxon>Perkinsea</taxon>
        <taxon>Perkinsida</taxon>
        <taxon>Perkinsidae</taxon>
        <taxon>Perkinsus</taxon>
    </lineage>
</organism>
<dbReference type="FunCoup" id="C5K834">
    <property type="interactions" value="927"/>
</dbReference>
<feature type="domain" description="OST48 N-terminal" evidence="9">
    <location>
        <begin position="44"/>
        <end position="108"/>
    </location>
</feature>
<dbReference type="PANTHER" id="PTHR10830:SF0">
    <property type="entry name" value="DOLICHYL-DIPHOSPHOOLIGOSACCHARIDE--PROTEIN GLYCOSYLTRANSFERASE 48 KDA SUBUNIT"/>
    <property type="match status" value="1"/>
</dbReference>
<gene>
    <name evidence="11" type="ORF">Pmar_PMAR012707</name>
</gene>
<feature type="chain" id="PRO_5005125231" description="Dolichyl-diphosphooligosaccharide--protein glycosyltransferase 48 kDa subunit" evidence="8">
    <location>
        <begin position="21"/>
        <end position="467"/>
    </location>
</feature>
<keyword evidence="12" id="KW-1185">Reference proteome</keyword>
<dbReference type="Proteomes" id="UP000007800">
    <property type="component" value="Unassembled WGS sequence"/>
</dbReference>
<evidence type="ECO:0000256" key="6">
    <source>
        <dbReference type="ARBA" id="ARBA00022989"/>
    </source>
</evidence>
<keyword evidence="6 8" id="KW-1133">Transmembrane helix</keyword>
<dbReference type="Pfam" id="PF23358">
    <property type="entry name" value="OST48_MD"/>
    <property type="match status" value="1"/>
</dbReference>
<comment type="pathway">
    <text evidence="2 8">Protein modification; protein glycosylation.</text>
</comment>
<dbReference type="Pfam" id="PF03345">
    <property type="entry name" value="OST48_N"/>
    <property type="match status" value="2"/>
</dbReference>
<dbReference type="InParanoid" id="C5K834"/>
<evidence type="ECO:0000256" key="2">
    <source>
        <dbReference type="ARBA" id="ARBA00004922"/>
    </source>
</evidence>
<dbReference type="GO" id="GO:0018279">
    <property type="term" value="P:protein N-linked glycosylation via asparagine"/>
    <property type="evidence" value="ECO:0007669"/>
    <property type="project" value="UniProtKB-UniRule"/>
</dbReference>
<protein>
    <recommendedName>
        <fullName evidence="8">Dolichyl-diphosphooligosaccharide--protein glycosyltransferase 48 kDa subunit</fullName>
        <shortName evidence="8">Oligosaccharyl transferase 48 kDa subunit</shortName>
    </recommendedName>
</protein>
<dbReference type="InterPro" id="IPR005013">
    <property type="entry name" value="DDOST_48_kDa_subunit"/>
</dbReference>
<feature type="transmembrane region" description="Helical" evidence="8">
    <location>
        <begin position="446"/>
        <end position="466"/>
    </location>
</feature>
<dbReference type="GO" id="GO:0016740">
    <property type="term" value="F:transferase activity"/>
    <property type="evidence" value="ECO:0007669"/>
    <property type="project" value="UniProtKB-KW"/>
</dbReference>
<comment type="function">
    <text evidence="8">Subunit of the oligosaccharyl transferase (OST) complex that catalyzes the initial transfer of a defined glycan (Glc(3)Man(9)GlcNAc(2) in eukaryotes) from the lipid carrier dolichol-pyrophosphate to an asparagine residue within an Asn-X-Ser/Thr consensus motif in nascent polypeptide chains, the first step in protein N-glycosylation. N-glycosylation occurs cotranslationally and the complex associates with the Sec61 complex at the channel-forming translocon complex that mediates protein translocation across the endoplasmic reticulum (ER).</text>
</comment>
<dbReference type="UniPathway" id="UPA00378"/>
<dbReference type="InterPro" id="IPR055457">
    <property type="entry name" value="OST48_N"/>
</dbReference>
<keyword evidence="7 8" id="KW-0472">Membrane</keyword>
<dbReference type="PANTHER" id="PTHR10830">
    <property type="entry name" value="DOLICHYL-DIPHOSPHOOLIGOSACCHARIDE--PROTEIN GLYCOSYLTRANSFERASE 48 KDA SUBUNIT"/>
    <property type="match status" value="1"/>
</dbReference>
<dbReference type="RefSeq" id="XP_002787923.1">
    <property type="nucleotide sequence ID" value="XM_002787877.1"/>
</dbReference>
<feature type="domain" description="OST48 middle" evidence="10">
    <location>
        <begin position="330"/>
        <end position="466"/>
    </location>
</feature>
<feature type="domain" description="OST48 N-terminal" evidence="9">
    <location>
        <begin position="135"/>
        <end position="316"/>
    </location>
</feature>
<evidence type="ECO:0000313" key="11">
    <source>
        <dbReference type="EMBL" id="EER19719.1"/>
    </source>
</evidence>
<reference evidence="11 12" key="1">
    <citation type="submission" date="2008-07" db="EMBL/GenBank/DDBJ databases">
        <authorList>
            <person name="El-Sayed N."/>
            <person name="Caler E."/>
            <person name="Inman J."/>
            <person name="Amedeo P."/>
            <person name="Hass B."/>
            <person name="Wortman J."/>
        </authorList>
    </citation>
    <scope>NUCLEOTIDE SEQUENCE [LARGE SCALE GENOMIC DNA]</scope>
    <source>
        <strain evidence="12">ATCC 50983 / TXsc</strain>
    </source>
</reference>
<evidence type="ECO:0000259" key="10">
    <source>
        <dbReference type="Pfam" id="PF23358"/>
    </source>
</evidence>
<keyword evidence="8" id="KW-0732">Signal</keyword>
<evidence type="ECO:0000313" key="12">
    <source>
        <dbReference type="Proteomes" id="UP000007800"/>
    </source>
</evidence>
<keyword evidence="11" id="KW-0808">Transferase</keyword>
<feature type="signal peptide" evidence="8">
    <location>
        <begin position="1"/>
        <end position="20"/>
    </location>
</feature>
<proteinExistence type="inferred from homology"/>
<dbReference type="GO" id="GO:0008250">
    <property type="term" value="C:oligosaccharyltransferase complex"/>
    <property type="evidence" value="ECO:0007669"/>
    <property type="project" value="TreeGrafter"/>
</dbReference>
<evidence type="ECO:0000256" key="5">
    <source>
        <dbReference type="ARBA" id="ARBA00022824"/>
    </source>
</evidence>
<accession>C5K834</accession>
<name>C5K834_PERM5</name>
<dbReference type="AlphaFoldDB" id="C5K834"/>